<accession>A0A9D2DC13</accession>
<dbReference type="EMBL" id="DXCD01000245">
    <property type="protein sequence ID" value="HIZ14148.1"/>
    <property type="molecule type" value="Genomic_DNA"/>
</dbReference>
<evidence type="ECO:0000313" key="2">
    <source>
        <dbReference type="EMBL" id="HIZ14148.1"/>
    </source>
</evidence>
<evidence type="ECO:0000256" key="1">
    <source>
        <dbReference type="SAM" id="Phobius"/>
    </source>
</evidence>
<name>A0A9D2DC13_9FIRM</name>
<reference evidence="2" key="2">
    <citation type="submission" date="2021-04" db="EMBL/GenBank/DDBJ databases">
        <authorList>
            <person name="Gilroy R."/>
        </authorList>
    </citation>
    <scope>NUCLEOTIDE SEQUENCE</scope>
    <source>
        <strain evidence="2">ChiGjej1B1-13045</strain>
    </source>
</reference>
<evidence type="ECO:0000313" key="3">
    <source>
        <dbReference type="Proteomes" id="UP000824017"/>
    </source>
</evidence>
<feature type="transmembrane region" description="Helical" evidence="1">
    <location>
        <begin position="54"/>
        <end position="72"/>
    </location>
</feature>
<dbReference type="AlphaFoldDB" id="A0A9D2DC13"/>
<gene>
    <name evidence="2" type="ORF">H9817_09530</name>
</gene>
<evidence type="ECO:0008006" key="4">
    <source>
        <dbReference type="Google" id="ProtNLM"/>
    </source>
</evidence>
<feature type="transmembrane region" description="Helical" evidence="1">
    <location>
        <begin position="29"/>
        <end position="48"/>
    </location>
</feature>
<organism evidence="2 3">
    <name type="scientific">Candidatus Mediterraneibacter stercorigallinarum</name>
    <dbReference type="NCBI Taxonomy" id="2838686"/>
    <lineage>
        <taxon>Bacteria</taxon>
        <taxon>Bacillati</taxon>
        <taxon>Bacillota</taxon>
        <taxon>Clostridia</taxon>
        <taxon>Lachnospirales</taxon>
        <taxon>Lachnospiraceae</taxon>
        <taxon>Mediterraneibacter</taxon>
    </lineage>
</organism>
<proteinExistence type="predicted"/>
<keyword evidence="1" id="KW-0812">Transmembrane</keyword>
<dbReference type="Proteomes" id="UP000824017">
    <property type="component" value="Unassembled WGS sequence"/>
</dbReference>
<keyword evidence="1" id="KW-0472">Membrane</keyword>
<protein>
    <recommendedName>
        <fullName evidence="4">YcxB-like protein domain-containing protein</fullName>
    </recommendedName>
</protein>
<comment type="caution">
    <text evidence="2">The sequence shown here is derived from an EMBL/GenBank/DDBJ whole genome shotgun (WGS) entry which is preliminary data.</text>
</comment>
<reference evidence="2" key="1">
    <citation type="journal article" date="2021" name="PeerJ">
        <title>Extensive microbial diversity within the chicken gut microbiome revealed by metagenomics and culture.</title>
        <authorList>
            <person name="Gilroy R."/>
            <person name="Ravi A."/>
            <person name="Getino M."/>
            <person name="Pursley I."/>
            <person name="Horton D.L."/>
            <person name="Alikhan N.F."/>
            <person name="Baker D."/>
            <person name="Gharbi K."/>
            <person name="Hall N."/>
            <person name="Watson M."/>
            <person name="Adriaenssens E.M."/>
            <person name="Foster-Nyarko E."/>
            <person name="Jarju S."/>
            <person name="Secka A."/>
            <person name="Antonio M."/>
            <person name="Oren A."/>
            <person name="Chaudhuri R.R."/>
            <person name="La Ragione R."/>
            <person name="Hildebrand F."/>
            <person name="Pallen M.J."/>
        </authorList>
    </citation>
    <scope>NUCLEOTIDE SEQUENCE</scope>
    <source>
        <strain evidence="2">ChiGjej1B1-13045</strain>
    </source>
</reference>
<sequence>MDNFFISEFQYTEDCIPEYLKRWWSEKLMISYILTALIFLYFLIMLIIRRNFVYLFLEILPVLLLLLIRIKVVRAVKVERERYQVNYGNSVPLMHIEIGRDILYRIEDKEKHLSLSDIKKVLETPNMIVICLRGNLILPVKKTGFMKEDADHCLRYLRNQIGSR</sequence>
<keyword evidence="1" id="KW-1133">Transmembrane helix</keyword>